<keyword evidence="1" id="KW-1133">Transmembrane helix</keyword>
<sequence>NLSAFPFNTMVTSAVLAFAVGAGLSAILCVVYRLCRGSKGQGRNDERVVHSLEEENNDDDGLVMIDNVVYNGRRALPRPPMELPVELPYDEIAACPEVPED</sequence>
<organism evidence="2 3">
    <name type="scientific">Batillaria attramentaria</name>
    <dbReference type="NCBI Taxonomy" id="370345"/>
    <lineage>
        <taxon>Eukaryota</taxon>
        <taxon>Metazoa</taxon>
        <taxon>Spiralia</taxon>
        <taxon>Lophotrochozoa</taxon>
        <taxon>Mollusca</taxon>
        <taxon>Gastropoda</taxon>
        <taxon>Caenogastropoda</taxon>
        <taxon>Sorbeoconcha</taxon>
        <taxon>Cerithioidea</taxon>
        <taxon>Batillariidae</taxon>
        <taxon>Batillaria</taxon>
    </lineage>
</organism>
<feature type="non-terminal residue" evidence="2">
    <location>
        <position position="1"/>
    </location>
</feature>
<dbReference type="AlphaFoldDB" id="A0ABD0J4K9"/>
<name>A0ABD0J4K9_9CAEN</name>
<evidence type="ECO:0000313" key="2">
    <source>
        <dbReference type="EMBL" id="KAK7459731.1"/>
    </source>
</evidence>
<protein>
    <submittedName>
        <fullName evidence="2">Uncharacterized protein</fullName>
    </submittedName>
</protein>
<dbReference type="EMBL" id="JACVVK020000654">
    <property type="protein sequence ID" value="KAK7459731.1"/>
    <property type="molecule type" value="Genomic_DNA"/>
</dbReference>
<keyword evidence="1" id="KW-0472">Membrane</keyword>
<gene>
    <name evidence="2" type="ORF">BaRGS_00038939</name>
</gene>
<keyword evidence="1" id="KW-0812">Transmembrane</keyword>
<reference evidence="2 3" key="1">
    <citation type="journal article" date="2023" name="Sci. Data">
        <title>Genome assembly of the Korean intertidal mud-creeper Batillaria attramentaria.</title>
        <authorList>
            <person name="Patra A.K."/>
            <person name="Ho P.T."/>
            <person name="Jun S."/>
            <person name="Lee S.J."/>
            <person name="Kim Y."/>
            <person name="Won Y.J."/>
        </authorList>
    </citation>
    <scope>NUCLEOTIDE SEQUENCE [LARGE SCALE GENOMIC DNA]</scope>
    <source>
        <strain evidence="2">Wonlab-2016</strain>
    </source>
</reference>
<accession>A0ABD0J4K9</accession>
<keyword evidence="3" id="KW-1185">Reference proteome</keyword>
<proteinExistence type="predicted"/>
<comment type="caution">
    <text evidence="2">The sequence shown here is derived from an EMBL/GenBank/DDBJ whole genome shotgun (WGS) entry which is preliminary data.</text>
</comment>
<evidence type="ECO:0000256" key="1">
    <source>
        <dbReference type="SAM" id="Phobius"/>
    </source>
</evidence>
<feature type="transmembrane region" description="Helical" evidence="1">
    <location>
        <begin position="12"/>
        <end position="35"/>
    </location>
</feature>
<dbReference type="Proteomes" id="UP001519460">
    <property type="component" value="Unassembled WGS sequence"/>
</dbReference>
<evidence type="ECO:0000313" key="3">
    <source>
        <dbReference type="Proteomes" id="UP001519460"/>
    </source>
</evidence>